<comment type="caution">
    <text evidence="1">The sequence shown here is derived from an EMBL/GenBank/DDBJ whole genome shotgun (WGS) entry which is preliminary data.</text>
</comment>
<gene>
    <name evidence="1" type="ORF">Patl1_33341</name>
</gene>
<sequence>MHIPPEPPAIIEDMRPPDSWPSHGRIELVDLKERYRPNAPLILKGISCTFKVGTRVGVVGRTESGKTTLISTLFRLVEPETTIFCFGRILLKRSRIVLLDEATASIDSATDATLQRIIREKFTGCTVITMAHRVPTITDSDMMMVLSYGEVVEYDEPSKLMESNSAFDNLVSEYWSSNRELKNF</sequence>
<evidence type="ECO:0000313" key="2">
    <source>
        <dbReference type="Proteomes" id="UP001164250"/>
    </source>
</evidence>
<reference evidence="2" key="1">
    <citation type="journal article" date="2023" name="G3 (Bethesda)">
        <title>Genome assembly and association tests identify interacting loci associated with vigor, precocity, and sex in interspecific pistachio rootstocks.</title>
        <authorList>
            <person name="Palmer W."/>
            <person name="Jacygrad E."/>
            <person name="Sagayaradj S."/>
            <person name="Cavanaugh K."/>
            <person name="Han R."/>
            <person name="Bertier L."/>
            <person name="Beede B."/>
            <person name="Kafkas S."/>
            <person name="Golino D."/>
            <person name="Preece J."/>
            <person name="Michelmore R."/>
        </authorList>
    </citation>
    <scope>NUCLEOTIDE SEQUENCE [LARGE SCALE GENOMIC DNA]</scope>
</reference>
<dbReference type="Proteomes" id="UP001164250">
    <property type="component" value="Chromosome 15"/>
</dbReference>
<evidence type="ECO:0000313" key="1">
    <source>
        <dbReference type="EMBL" id="KAJ0075582.1"/>
    </source>
</evidence>
<dbReference type="EMBL" id="CM047910">
    <property type="protein sequence ID" value="KAJ0075582.1"/>
    <property type="molecule type" value="Genomic_DNA"/>
</dbReference>
<organism evidence="1 2">
    <name type="scientific">Pistacia atlantica</name>
    <dbReference type="NCBI Taxonomy" id="434234"/>
    <lineage>
        <taxon>Eukaryota</taxon>
        <taxon>Viridiplantae</taxon>
        <taxon>Streptophyta</taxon>
        <taxon>Embryophyta</taxon>
        <taxon>Tracheophyta</taxon>
        <taxon>Spermatophyta</taxon>
        <taxon>Magnoliopsida</taxon>
        <taxon>eudicotyledons</taxon>
        <taxon>Gunneridae</taxon>
        <taxon>Pentapetalae</taxon>
        <taxon>rosids</taxon>
        <taxon>malvids</taxon>
        <taxon>Sapindales</taxon>
        <taxon>Anacardiaceae</taxon>
        <taxon>Pistacia</taxon>
    </lineage>
</organism>
<proteinExistence type="predicted"/>
<keyword evidence="2" id="KW-1185">Reference proteome</keyword>
<name>A0ACC0ZS49_9ROSI</name>
<protein>
    <submittedName>
        <fullName evidence="1">Uncharacterized protein</fullName>
    </submittedName>
</protein>
<accession>A0ACC0ZS49</accession>